<dbReference type="Proteomes" id="UP000682733">
    <property type="component" value="Unassembled WGS sequence"/>
</dbReference>
<keyword evidence="3" id="KW-0347">Helicase</keyword>
<dbReference type="EMBL" id="CAJOBC010080048">
    <property type="protein sequence ID" value="CAF4271441.1"/>
    <property type="molecule type" value="Genomic_DNA"/>
</dbReference>
<organism evidence="6 9">
    <name type="scientific">Didymodactylos carnosus</name>
    <dbReference type="NCBI Taxonomy" id="1234261"/>
    <lineage>
        <taxon>Eukaryota</taxon>
        <taxon>Metazoa</taxon>
        <taxon>Spiralia</taxon>
        <taxon>Gnathifera</taxon>
        <taxon>Rotifera</taxon>
        <taxon>Eurotatoria</taxon>
        <taxon>Bdelloidea</taxon>
        <taxon>Philodinida</taxon>
        <taxon>Philodinidae</taxon>
        <taxon>Didymodactylos</taxon>
    </lineage>
</organism>
<keyword evidence="2" id="KW-0378">Hydrolase</keyword>
<evidence type="ECO:0000256" key="4">
    <source>
        <dbReference type="ARBA" id="ARBA00022840"/>
    </source>
</evidence>
<dbReference type="GO" id="GO:0016787">
    <property type="term" value="F:hydrolase activity"/>
    <property type="evidence" value="ECO:0007669"/>
    <property type="project" value="UniProtKB-KW"/>
</dbReference>
<dbReference type="GO" id="GO:0043138">
    <property type="term" value="F:3'-5' DNA helicase activity"/>
    <property type="evidence" value="ECO:0007669"/>
    <property type="project" value="TreeGrafter"/>
</dbReference>
<keyword evidence="9" id="KW-1185">Reference proteome</keyword>
<dbReference type="EMBL" id="CAJOBA010006622">
    <property type="protein sequence ID" value="CAF3777936.1"/>
    <property type="molecule type" value="Genomic_DNA"/>
</dbReference>
<dbReference type="Proteomes" id="UP000663829">
    <property type="component" value="Unassembled WGS sequence"/>
</dbReference>
<dbReference type="OrthoDB" id="6513042at2759"/>
<evidence type="ECO:0000313" key="6">
    <source>
        <dbReference type="EMBL" id="CAF1378612.1"/>
    </source>
</evidence>
<proteinExistence type="predicted"/>
<dbReference type="GO" id="GO:0000400">
    <property type="term" value="F:four-way junction DNA binding"/>
    <property type="evidence" value="ECO:0007669"/>
    <property type="project" value="TreeGrafter"/>
</dbReference>
<dbReference type="EMBL" id="CAJNOK010006615">
    <property type="protein sequence ID" value="CAF1009093.1"/>
    <property type="molecule type" value="Genomic_DNA"/>
</dbReference>
<evidence type="ECO:0000256" key="1">
    <source>
        <dbReference type="ARBA" id="ARBA00022741"/>
    </source>
</evidence>
<dbReference type="GO" id="GO:0036297">
    <property type="term" value="P:interstrand cross-link repair"/>
    <property type="evidence" value="ECO:0007669"/>
    <property type="project" value="TreeGrafter"/>
</dbReference>
<evidence type="ECO:0000313" key="8">
    <source>
        <dbReference type="EMBL" id="CAF4271441.1"/>
    </source>
</evidence>
<protein>
    <submittedName>
        <fullName evidence="6">Uncharacterized protein</fullName>
    </submittedName>
</protein>
<reference evidence="6" key="1">
    <citation type="submission" date="2021-02" db="EMBL/GenBank/DDBJ databases">
        <authorList>
            <person name="Nowell W R."/>
        </authorList>
    </citation>
    <scope>NUCLEOTIDE SEQUENCE</scope>
</reference>
<gene>
    <name evidence="6" type="ORF">GPM918_LOCUS32218</name>
    <name evidence="5" type="ORF">OVA965_LOCUS14950</name>
    <name evidence="8" type="ORF">SRO942_LOCUS32884</name>
    <name evidence="7" type="ORF">TMI583_LOCUS14952</name>
</gene>
<dbReference type="AlphaFoldDB" id="A0A815J8F5"/>
<dbReference type="GO" id="GO:0005524">
    <property type="term" value="F:ATP binding"/>
    <property type="evidence" value="ECO:0007669"/>
    <property type="project" value="UniProtKB-KW"/>
</dbReference>
<dbReference type="EMBL" id="CAJNOQ010016314">
    <property type="protein sequence ID" value="CAF1378612.1"/>
    <property type="molecule type" value="Genomic_DNA"/>
</dbReference>
<keyword evidence="4" id="KW-0067">ATP-binding</keyword>
<evidence type="ECO:0000313" key="9">
    <source>
        <dbReference type="Proteomes" id="UP000663829"/>
    </source>
</evidence>
<sequence length="154" mass="17173">MAQTAITSFFSSNTKIAEKNMAQTAGKPSNSKFDTDDADDSDLLAAVEMYEKSQTSAVSTNSATIPKSKQQWPISYSSSKQQHQVQKYNKPVQQTTASVSATNAFSLELQYTDFDADSGRLWIYPINYEKRDYQFKIVSEALFKNTLVVLPTGE</sequence>
<keyword evidence="1" id="KW-0547">Nucleotide-binding</keyword>
<evidence type="ECO:0000313" key="5">
    <source>
        <dbReference type="EMBL" id="CAF1009093.1"/>
    </source>
</evidence>
<accession>A0A815J8F5</accession>
<dbReference type="GO" id="GO:0009378">
    <property type="term" value="F:four-way junction helicase activity"/>
    <property type="evidence" value="ECO:0007669"/>
    <property type="project" value="TreeGrafter"/>
</dbReference>
<dbReference type="PANTHER" id="PTHR14025:SF20">
    <property type="entry name" value="FANCONI ANEMIA GROUP M PROTEIN"/>
    <property type="match status" value="1"/>
</dbReference>
<dbReference type="Proteomes" id="UP000677228">
    <property type="component" value="Unassembled WGS sequence"/>
</dbReference>
<comment type="caution">
    <text evidence="6">The sequence shown here is derived from an EMBL/GenBank/DDBJ whole genome shotgun (WGS) entry which is preliminary data.</text>
</comment>
<evidence type="ECO:0000313" key="7">
    <source>
        <dbReference type="EMBL" id="CAF3777936.1"/>
    </source>
</evidence>
<evidence type="ECO:0000256" key="3">
    <source>
        <dbReference type="ARBA" id="ARBA00022806"/>
    </source>
</evidence>
<name>A0A815J8F5_9BILA</name>
<dbReference type="GO" id="GO:0045003">
    <property type="term" value="P:double-strand break repair via synthesis-dependent strand annealing"/>
    <property type="evidence" value="ECO:0007669"/>
    <property type="project" value="TreeGrafter"/>
</dbReference>
<dbReference type="Proteomes" id="UP000681722">
    <property type="component" value="Unassembled WGS sequence"/>
</dbReference>
<dbReference type="PANTHER" id="PTHR14025">
    <property type="entry name" value="FANCONI ANEMIA GROUP M FANCM FAMILY MEMBER"/>
    <property type="match status" value="1"/>
</dbReference>
<evidence type="ECO:0000256" key="2">
    <source>
        <dbReference type="ARBA" id="ARBA00022801"/>
    </source>
</evidence>